<dbReference type="AlphaFoldDB" id="A0A2P5A4G1"/>
<evidence type="ECO:0000313" key="1">
    <source>
        <dbReference type="EMBL" id="PON31414.1"/>
    </source>
</evidence>
<comment type="caution">
    <text evidence="1">The sequence shown here is derived from an EMBL/GenBank/DDBJ whole genome shotgun (WGS) entry which is preliminary data.</text>
</comment>
<name>A0A2P5A4G1_PARAD</name>
<dbReference type="Proteomes" id="UP000237105">
    <property type="component" value="Unassembled WGS sequence"/>
</dbReference>
<sequence>MLGASNFSLPECLLNWFIGKEPFSSNADQQRATLGVTQRRVPRAVNRRTRALRSRNCDELRPGFVILGTPDIDIAQSLTVKHTKLAFQSPNPGYIPVQFIGRRRHHLELLQRQIESENHATERISFFGEPIEAAIGACRLKHMLDEIRRGTENLHLRDETRDLQSAIHGRDPHDLPENLPGAPEIGGDGHFPVLPDRCVVQEKETLRSIVDDAADQPIAVALNIIREVGEHGKVKLHGLLRTFILGVDGQKRVSITRQNYTRSQTQMGFRSNPPHMGFDKAGAVDQRTPPFGNALESDQGFDRQSFQDLHCDVLWEFHYGFLLWFWPG</sequence>
<protein>
    <submittedName>
        <fullName evidence="1">Uncharacterized protein</fullName>
    </submittedName>
</protein>
<reference evidence="2" key="1">
    <citation type="submission" date="2016-06" db="EMBL/GenBank/DDBJ databases">
        <title>Parallel loss of symbiosis genes in relatives of nitrogen-fixing non-legume Parasponia.</title>
        <authorList>
            <person name="Van Velzen R."/>
            <person name="Holmer R."/>
            <person name="Bu F."/>
            <person name="Rutten L."/>
            <person name="Van Zeijl A."/>
            <person name="Liu W."/>
            <person name="Santuari L."/>
            <person name="Cao Q."/>
            <person name="Sharma T."/>
            <person name="Shen D."/>
            <person name="Roswanjaya Y."/>
            <person name="Wardhani T."/>
            <person name="Kalhor M.S."/>
            <person name="Jansen J."/>
            <person name="Van den Hoogen J."/>
            <person name="Gungor B."/>
            <person name="Hartog M."/>
            <person name="Hontelez J."/>
            <person name="Verver J."/>
            <person name="Yang W.-C."/>
            <person name="Schijlen E."/>
            <person name="Repin R."/>
            <person name="Schilthuizen M."/>
            <person name="Schranz E."/>
            <person name="Heidstra R."/>
            <person name="Miyata K."/>
            <person name="Fedorova E."/>
            <person name="Kohlen W."/>
            <person name="Bisseling T."/>
            <person name="Smit S."/>
            <person name="Geurts R."/>
        </authorList>
    </citation>
    <scope>NUCLEOTIDE SEQUENCE [LARGE SCALE GENOMIC DNA]</scope>
    <source>
        <strain evidence="2">cv. WU1-14</strain>
    </source>
</reference>
<accession>A0A2P5A4G1</accession>
<dbReference type="EMBL" id="JXTB01001062">
    <property type="protein sequence ID" value="PON31414.1"/>
    <property type="molecule type" value="Genomic_DNA"/>
</dbReference>
<organism evidence="1 2">
    <name type="scientific">Parasponia andersonii</name>
    <name type="common">Sponia andersonii</name>
    <dbReference type="NCBI Taxonomy" id="3476"/>
    <lineage>
        <taxon>Eukaryota</taxon>
        <taxon>Viridiplantae</taxon>
        <taxon>Streptophyta</taxon>
        <taxon>Embryophyta</taxon>
        <taxon>Tracheophyta</taxon>
        <taxon>Spermatophyta</taxon>
        <taxon>Magnoliopsida</taxon>
        <taxon>eudicotyledons</taxon>
        <taxon>Gunneridae</taxon>
        <taxon>Pentapetalae</taxon>
        <taxon>rosids</taxon>
        <taxon>fabids</taxon>
        <taxon>Rosales</taxon>
        <taxon>Cannabaceae</taxon>
        <taxon>Parasponia</taxon>
    </lineage>
</organism>
<keyword evidence="2" id="KW-1185">Reference proteome</keyword>
<dbReference type="OrthoDB" id="10285745at2759"/>
<evidence type="ECO:0000313" key="2">
    <source>
        <dbReference type="Proteomes" id="UP000237105"/>
    </source>
</evidence>
<gene>
    <name evidence="1" type="ORF">PanWU01x14_370070</name>
</gene>
<proteinExistence type="predicted"/>